<organism evidence="2 3">
    <name type="scientific">Mycena rosella</name>
    <name type="common">Pink bonnet</name>
    <name type="synonym">Agaricus rosellus</name>
    <dbReference type="NCBI Taxonomy" id="1033263"/>
    <lineage>
        <taxon>Eukaryota</taxon>
        <taxon>Fungi</taxon>
        <taxon>Dikarya</taxon>
        <taxon>Basidiomycota</taxon>
        <taxon>Agaricomycotina</taxon>
        <taxon>Agaricomycetes</taxon>
        <taxon>Agaricomycetidae</taxon>
        <taxon>Agaricales</taxon>
        <taxon>Marasmiineae</taxon>
        <taxon>Mycenaceae</taxon>
        <taxon>Mycena</taxon>
    </lineage>
</organism>
<gene>
    <name evidence="2" type="ORF">B0H17DRAFT_11134</name>
</gene>
<sequence length="206" mass="22786">MAPTASMSESTKTLVRGTFNGRCVLCMGKAPTQNIAYILNSSPHIKIGLDLKLLRAAPERKGTANGLPLCSTCHLAYMTSTSTVSPVAFIPCVQILGYLDWYLDGERNPNQNHRNIEDILEDLHTNSSAEAAETRPFVDLYQLLVQGPLDGEHDIETKHMPPVVYFCNKDLEFLPVDERVGVSKSSTRHPFRKRGPEISDTSLSTL</sequence>
<reference evidence="2" key="1">
    <citation type="submission" date="2023-03" db="EMBL/GenBank/DDBJ databases">
        <title>Massive genome expansion in bonnet fungi (Mycena s.s.) driven by repeated elements and novel gene families across ecological guilds.</title>
        <authorList>
            <consortium name="Lawrence Berkeley National Laboratory"/>
            <person name="Harder C.B."/>
            <person name="Miyauchi S."/>
            <person name="Viragh M."/>
            <person name="Kuo A."/>
            <person name="Thoen E."/>
            <person name="Andreopoulos B."/>
            <person name="Lu D."/>
            <person name="Skrede I."/>
            <person name="Drula E."/>
            <person name="Henrissat B."/>
            <person name="Morin E."/>
            <person name="Kohler A."/>
            <person name="Barry K."/>
            <person name="LaButti K."/>
            <person name="Morin E."/>
            <person name="Salamov A."/>
            <person name="Lipzen A."/>
            <person name="Mereny Z."/>
            <person name="Hegedus B."/>
            <person name="Baldrian P."/>
            <person name="Stursova M."/>
            <person name="Weitz H."/>
            <person name="Taylor A."/>
            <person name="Grigoriev I.V."/>
            <person name="Nagy L.G."/>
            <person name="Martin F."/>
            <person name="Kauserud H."/>
        </authorList>
    </citation>
    <scope>NUCLEOTIDE SEQUENCE</scope>
    <source>
        <strain evidence="2">CBHHK067</strain>
    </source>
</reference>
<dbReference type="AlphaFoldDB" id="A0AAD7GSS0"/>
<accession>A0AAD7GSS0</accession>
<dbReference type="Proteomes" id="UP001221757">
    <property type="component" value="Unassembled WGS sequence"/>
</dbReference>
<dbReference type="EMBL" id="JARKIE010000010">
    <property type="protein sequence ID" value="KAJ7704426.1"/>
    <property type="molecule type" value="Genomic_DNA"/>
</dbReference>
<keyword evidence="3" id="KW-1185">Reference proteome</keyword>
<comment type="caution">
    <text evidence="2">The sequence shown here is derived from an EMBL/GenBank/DDBJ whole genome shotgun (WGS) entry which is preliminary data.</text>
</comment>
<evidence type="ECO:0000313" key="3">
    <source>
        <dbReference type="Proteomes" id="UP001221757"/>
    </source>
</evidence>
<evidence type="ECO:0000256" key="1">
    <source>
        <dbReference type="SAM" id="MobiDB-lite"/>
    </source>
</evidence>
<protein>
    <submittedName>
        <fullName evidence="2">Uncharacterized protein</fullName>
    </submittedName>
</protein>
<feature type="region of interest" description="Disordered" evidence="1">
    <location>
        <begin position="185"/>
        <end position="206"/>
    </location>
</feature>
<evidence type="ECO:0000313" key="2">
    <source>
        <dbReference type="EMBL" id="KAJ7704426.1"/>
    </source>
</evidence>
<name>A0AAD7GSS0_MYCRO</name>
<proteinExistence type="predicted"/>